<dbReference type="RefSeq" id="WP_174673358.1">
    <property type="nucleotide sequence ID" value="NZ_CP054491.1"/>
</dbReference>
<dbReference type="AlphaFoldDB" id="A0A6N0HXT7"/>
<reference evidence="1 2" key="1">
    <citation type="submission" date="2020-05" db="EMBL/GenBank/DDBJ databases">
        <title>Horizontal transmission and recombination maintain forever young bacterial symbiont genomes.</title>
        <authorList>
            <person name="Russell S.L."/>
            <person name="Pepper-Tunick E."/>
            <person name="Svedberg J."/>
            <person name="Byrne A."/>
            <person name="Ruelas Castillo J."/>
            <person name="Vollmers C."/>
            <person name="Beinart R.A."/>
            <person name="Corbett-Detig R."/>
        </authorList>
    </citation>
    <scope>NUCLEOTIDE SEQUENCE [LARGE SCALE GENOMIC DNA]</scope>
    <source>
        <strain evidence="1">Santa_Monica_outfall</strain>
    </source>
</reference>
<sequence length="257" mass="29192">MSDLWRDGSEQWELWKLNDGGHERVGHSSSSSWFGLNHTSDSQDRIHFDNAQHYQDGRQVENVATPKIWFHADANIPNQKNTVYAPAVISQALTSPDGITPPVRIDAIGYGPSGSVIVYMNGTQRMVVSSSNGPSWMESRTELDDKAASKKEIILLVNRFPDGTERLSRLDAPDLWIWSYNHQNGRIYYDNNGYFFNETDAVSEVLTFRVGEQIHAFEQLGSYLFRPDILEKRLGLAERTLFGLTQRDAERIKLAKS</sequence>
<dbReference type="EMBL" id="CP054491">
    <property type="protein sequence ID" value="QKQ27179.1"/>
    <property type="molecule type" value="Genomic_DNA"/>
</dbReference>
<evidence type="ECO:0000313" key="1">
    <source>
        <dbReference type="EMBL" id="QKQ27179.1"/>
    </source>
</evidence>
<keyword evidence="2" id="KW-1185">Reference proteome</keyword>
<gene>
    <name evidence="1" type="ORF">HUE57_13420</name>
</gene>
<dbReference type="KEGG" id="rev:HUE57_13420"/>
<dbReference type="Proteomes" id="UP000509658">
    <property type="component" value="Chromosome"/>
</dbReference>
<protein>
    <submittedName>
        <fullName evidence="1">Uncharacterized protein</fullName>
    </submittedName>
</protein>
<accession>A0A6N0HXT7</accession>
<evidence type="ECO:0000313" key="2">
    <source>
        <dbReference type="Proteomes" id="UP000509658"/>
    </source>
</evidence>
<proteinExistence type="predicted"/>
<name>A0A6N0HXT7_9GAMM</name>
<organism evidence="1 2">
    <name type="scientific">Candidatus Reidiella endopervernicosa</name>
    <dbReference type="NCBI Taxonomy" id="2738883"/>
    <lineage>
        <taxon>Bacteria</taxon>
        <taxon>Pseudomonadati</taxon>
        <taxon>Pseudomonadota</taxon>
        <taxon>Gammaproteobacteria</taxon>
        <taxon>Candidatus Reidiella</taxon>
    </lineage>
</organism>